<evidence type="ECO:0000256" key="1">
    <source>
        <dbReference type="SAM" id="Phobius"/>
    </source>
</evidence>
<evidence type="ECO:0000313" key="2">
    <source>
        <dbReference type="EMBL" id="CAH0367812.1"/>
    </source>
</evidence>
<dbReference type="EMBL" id="CAKKNE010000002">
    <property type="protein sequence ID" value="CAH0367812.1"/>
    <property type="molecule type" value="Genomic_DNA"/>
</dbReference>
<keyword evidence="1" id="KW-0472">Membrane</keyword>
<name>A0A8J2SGY6_9STRA</name>
<feature type="transmembrane region" description="Helical" evidence="1">
    <location>
        <begin position="35"/>
        <end position="57"/>
    </location>
</feature>
<reference evidence="2" key="1">
    <citation type="submission" date="2021-11" db="EMBL/GenBank/DDBJ databases">
        <authorList>
            <consortium name="Genoscope - CEA"/>
            <person name="William W."/>
        </authorList>
    </citation>
    <scope>NUCLEOTIDE SEQUENCE</scope>
</reference>
<dbReference type="AlphaFoldDB" id="A0A8J2SGY6"/>
<dbReference type="OrthoDB" id="410810at2759"/>
<proteinExistence type="predicted"/>
<accession>A0A8J2SGY6</accession>
<feature type="transmembrane region" description="Helical" evidence="1">
    <location>
        <begin position="186"/>
        <end position="208"/>
    </location>
</feature>
<keyword evidence="3" id="KW-1185">Reference proteome</keyword>
<keyword evidence="1" id="KW-1133">Transmembrane helix</keyword>
<dbReference type="Proteomes" id="UP000789595">
    <property type="component" value="Unassembled WGS sequence"/>
</dbReference>
<organism evidence="2 3">
    <name type="scientific">Pelagomonas calceolata</name>
    <dbReference type="NCBI Taxonomy" id="35677"/>
    <lineage>
        <taxon>Eukaryota</taxon>
        <taxon>Sar</taxon>
        <taxon>Stramenopiles</taxon>
        <taxon>Ochrophyta</taxon>
        <taxon>Pelagophyceae</taxon>
        <taxon>Pelagomonadales</taxon>
        <taxon>Pelagomonadaceae</taxon>
        <taxon>Pelagomonas</taxon>
    </lineage>
</organism>
<feature type="transmembrane region" description="Helical" evidence="1">
    <location>
        <begin position="157"/>
        <end position="174"/>
    </location>
</feature>
<feature type="transmembrane region" description="Helical" evidence="1">
    <location>
        <begin position="127"/>
        <end position="145"/>
    </location>
</feature>
<comment type="caution">
    <text evidence="2">The sequence shown here is derived from an EMBL/GenBank/DDBJ whole genome shotgun (WGS) entry which is preliminary data.</text>
</comment>
<gene>
    <name evidence="2" type="ORF">PECAL_2P08510</name>
</gene>
<keyword evidence="1" id="KW-0812">Transmembrane</keyword>
<sequence>MRAPGIVRVLRDVSDFLGSSAHARDGPVAVTPEDYLAASGEVIALAMAMSWIMAAIWRRDAIRDNPLLDRLGYNNVCVAWDVPPALYPAAFVMQFAIYCGVRYCVLDYVRGAVTPGLSRRKVRIIKFCNTLYAVSIMAVSLLFVVTPKVSPSVHTTFFVQLIICRFVVVAGNFVEVERIPREKWVFLGVYGLVSLLLPACLFINFVTYDSKNKKKPTVPMALGMIFDYSWFACLAVTGRFLPEQTPLQITYQLQPGTAGGVAEKPSERVAPAP</sequence>
<feature type="transmembrane region" description="Helical" evidence="1">
    <location>
        <begin position="220"/>
        <end position="241"/>
    </location>
</feature>
<evidence type="ECO:0000313" key="3">
    <source>
        <dbReference type="Proteomes" id="UP000789595"/>
    </source>
</evidence>
<protein>
    <submittedName>
        <fullName evidence="2">Uncharacterized protein</fullName>
    </submittedName>
</protein>